<dbReference type="Proteomes" id="UP000287171">
    <property type="component" value="Unassembled WGS sequence"/>
</dbReference>
<feature type="repeat" description="TPR" evidence="3">
    <location>
        <begin position="466"/>
        <end position="499"/>
    </location>
</feature>
<feature type="repeat" description="TPR" evidence="3">
    <location>
        <begin position="364"/>
        <end position="397"/>
    </location>
</feature>
<dbReference type="Pfam" id="PF13181">
    <property type="entry name" value="TPR_8"/>
    <property type="match status" value="2"/>
</dbReference>
<feature type="domain" description="Protein kinase" evidence="5">
    <location>
        <begin position="48"/>
        <end position="308"/>
    </location>
</feature>
<dbReference type="InterPro" id="IPR011009">
    <property type="entry name" value="Kinase-like_dom_sf"/>
</dbReference>
<dbReference type="PROSITE" id="PS50005">
    <property type="entry name" value="TPR"/>
    <property type="match status" value="9"/>
</dbReference>
<dbReference type="PROSITE" id="PS50293">
    <property type="entry name" value="TPR_REGION"/>
    <property type="match status" value="3"/>
</dbReference>
<keyword evidence="2 3" id="KW-0802">TPR repeat</keyword>
<dbReference type="SMART" id="SM00028">
    <property type="entry name" value="TPR"/>
    <property type="match status" value="11"/>
</dbReference>
<dbReference type="PANTHER" id="PTHR44943:SF4">
    <property type="entry name" value="TPR REPEAT-CONTAINING PROTEIN MJ0798"/>
    <property type="match status" value="1"/>
</dbReference>
<keyword evidence="4" id="KW-0547">Nucleotide-binding</keyword>
<feature type="binding site" evidence="4">
    <location>
        <position position="78"/>
    </location>
    <ligand>
        <name>ATP</name>
        <dbReference type="ChEBI" id="CHEBI:30616"/>
    </ligand>
</feature>
<dbReference type="GO" id="GO:0004672">
    <property type="term" value="F:protein kinase activity"/>
    <property type="evidence" value="ECO:0007669"/>
    <property type="project" value="InterPro"/>
</dbReference>
<reference evidence="7" key="1">
    <citation type="submission" date="2018-12" db="EMBL/GenBank/DDBJ databases">
        <title>Tengunoibacter tsumagoiensis gen. nov., sp. nov., Dictyobacter kobayashii sp. nov., D. alpinus sp. nov., and D. joshuensis sp. nov. and description of Dictyobacteraceae fam. nov. within the order Ktedonobacterales isolated from Tengu-no-mugimeshi.</title>
        <authorList>
            <person name="Wang C.M."/>
            <person name="Zheng Y."/>
            <person name="Sakai Y."/>
            <person name="Toyoda A."/>
            <person name="Minakuchi Y."/>
            <person name="Abe K."/>
            <person name="Yokota A."/>
            <person name="Yabe S."/>
        </authorList>
    </citation>
    <scope>NUCLEOTIDE SEQUENCE [LARGE SCALE GENOMIC DNA]</scope>
    <source>
        <strain evidence="7">Uno16</strain>
    </source>
</reference>
<dbReference type="InterPro" id="IPR051685">
    <property type="entry name" value="Ycf3/AcsC/BcsC/TPR_MFPF"/>
</dbReference>
<dbReference type="PANTHER" id="PTHR44943">
    <property type="entry name" value="CELLULOSE SYNTHASE OPERON PROTEIN C"/>
    <property type="match status" value="1"/>
</dbReference>
<dbReference type="Gene3D" id="1.10.510.10">
    <property type="entry name" value="Transferase(Phosphotransferase) domain 1"/>
    <property type="match status" value="1"/>
</dbReference>
<dbReference type="Gene3D" id="3.30.200.20">
    <property type="entry name" value="Phosphorylase Kinase, domain 1"/>
    <property type="match status" value="1"/>
</dbReference>
<evidence type="ECO:0000259" key="5">
    <source>
        <dbReference type="PROSITE" id="PS50011"/>
    </source>
</evidence>
<gene>
    <name evidence="6" type="ORF">KDA_21260</name>
</gene>
<feature type="repeat" description="TPR" evidence="3">
    <location>
        <begin position="602"/>
        <end position="635"/>
    </location>
</feature>
<dbReference type="GO" id="GO:0005524">
    <property type="term" value="F:ATP binding"/>
    <property type="evidence" value="ECO:0007669"/>
    <property type="project" value="UniProtKB-UniRule"/>
</dbReference>
<evidence type="ECO:0000256" key="1">
    <source>
        <dbReference type="ARBA" id="ARBA00022737"/>
    </source>
</evidence>
<feature type="repeat" description="TPR" evidence="3">
    <location>
        <begin position="636"/>
        <end position="669"/>
    </location>
</feature>
<evidence type="ECO:0000256" key="2">
    <source>
        <dbReference type="ARBA" id="ARBA00022803"/>
    </source>
</evidence>
<dbReference type="AlphaFoldDB" id="A0A402B5L2"/>
<organism evidence="6 7">
    <name type="scientific">Dictyobacter alpinus</name>
    <dbReference type="NCBI Taxonomy" id="2014873"/>
    <lineage>
        <taxon>Bacteria</taxon>
        <taxon>Bacillati</taxon>
        <taxon>Chloroflexota</taxon>
        <taxon>Ktedonobacteria</taxon>
        <taxon>Ktedonobacterales</taxon>
        <taxon>Dictyobacteraceae</taxon>
        <taxon>Dictyobacter</taxon>
    </lineage>
</organism>
<evidence type="ECO:0000313" key="7">
    <source>
        <dbReference type="Proteomes" id="UP000287171"/>
    </source>
</evidence>
<accession>A0A402B5L2</accession>
<feature type="repeat" description="TPR" evidence="3">
    <location>
        <begin position="670"/>
        <end position="703"/>
    </location>
</feature>
<dbReference type="PROSITE" id="PS50011">
    <property type="entry name" value="PROTEIN_KINASE_DOM"/>
    <property type="match status" value="1"/>
</dbReference>
<proteinExistence type="predicted"/>
<dbReference type="Pfam" id="PF13432">
    <property type="entry name" value="TPR_16"/>
    <property type="match status" value="4"/>
</dbReference>
<keyword evidence="7" id="KW-1185">Reference proteome</keyword>
<feature type="repeat" description="TPR" evidence="3">
    <location>
        <begin position="500"/>
        <end position="533"/>
    </location>
</feature>
<keyword evidence="1" id="KW-0677">Repeat</keyword>
<dbReference type="PROSITE" id="PS00107">
    <property type="entry name" value="PROTEIN_KINASE_ATP"/>
    <property type="match status" value="1"/>
</dbReference>
<dbReference type="SUPFAM" id="SSF56112">
    <property type="entry name" value="Protein kinase-like (PK-like)"/>
    <property type="match status" value="1"/>
</dbReference>
<evidence type="ECO:0000256" key="3">
    <source>
        <dbReference type="PROSITE-ProRule" id="PRU00339"/>
    </source>
</evidence>
<keyword evidence="4" id="KW-0067">ATP-binding</keyword>
<dbReference type="InterPro" id="IPR017441">
    <property type="entry name" value="Protein_kinase_ATP_BS"/>
</dbReference>
<dbReference type="SMART" id="SM00220">
    <property type="entry name" value="S_TKc"/>
    <property type="match status" value="1"/>
</dbReference>
<dbReference type="InterPro" id="IPR011990">
    <property type="entry name" value="TPR-like_helical_dom_sf"/>
</dbReference>
<dbReference type="CDD" id="cd14014">
    <property type="entry name" value="STKc_PknB_like"/>
    <property type="match status" value="1"/>
</dbReference>
<evidence type="ECO:0000313" key="6">
    <source>
        <dbReference type="EMBL" id="GCE26642.1"/>
    </source>
</evidence>
<dbReference type="RefSeq" id="WP_126627070.1">
    <property type="nucleotide sequence ID" value="NZ_BIFT01000001.1"/>
</dbReference>
<dbReference type="InterPro" id="IPR000719">
    <property type="entry name" value="Prot_kinase_dom"/>
</dbReference>
<dbReference type="InterPro" id="IPR019734">
    <property type="entry name" value="TPR_rpt"/>
</dbReference>
<dbReference type="EMBL" id="BIFT01000001">
    <property type="protein sequence ID" value="GCE26642.1"/>
    <property type="molecule type" value="Genomic_DNA"/>
</dbReference>
<dbReference type="OrthoDB" id="136279at2"/>
<feature type="repeat" description="TPR" evidence="3">
    <location>
        <begin position="568"/>
        <end position="601"/>
    </location>
</feature>
<sequence>METQDQFCDTCGAANPSTARFCQNCAAPLPFKHTTGALPEQTLLNGRYQLESRIGQGGMGAVYKAVDTRFNNRPMAIKEMSRSGLSPTTIAEAEAAFERESHLLADLLHPNLPRIYDHFTEEERSYLVMDFIEGQTVEEYLEQRGGGPLPLEQVLTWGEQLCDVLSYLHNHQPPIIFRDLKPSNVMMSDTKHIYLIDFGIARVFKPGQSHDTVALGSPGYAAPEQYGKAQSTPRSDIYSLGALLHCLLTGVDPSEQPFFFRPANQLNPDVPIELEDLLLEMLEMTADKRPASAQEVANRLRRIDQQRISGTLVQTRPHGITPPATPAPAGNQYLKDAYRLYTQRKLNEALVQYDRALKVDDRNALAWQGRGLTQALNGQHREALASFEQALKIEPYLVTALNGKGTALNMLHRNQEALDAFDRAILQEKDNVIAWNGKGAVLSALGQPEAALNAFDVALHYDPQMAQAWGNKGLVLRQIRNYPEALRSFEKALSLDRNSIVYWNGKGLVLSEMGRYPEAMQAYREVLDRDPRYAPTKCGIGDILYAQRKLRGALDHYEQALASDPHFVKALERRAIVLADMGNFNKALDSYDKALQLDQHYAPAWNGKASALCQLGRYDQALDAYNRALIIHPNAPQAWNGKGNAYYHLGNYPLALDAYERALRLNPRMATAQHNKSLVLKQLQRYEEALQAADEAIRLVPTDPDNWLRKAEALKKLHRRREARSAEAEVARLRGDA</sequence>
<protein>
    <recommendedName>
        <fullName evidence="5">Protein kinase domain-containing protein</fullName>
    </recommendedName>
</protein>
<feature type="repeat" description="TPR" evidence="3">
    <location>
        <begin position="432"/>
        <end position="465"/>
    </location>
</feature>
<comment type="caution">
    <text evidence="6">The sequence shown here is derived from an EMBL/GenBank/DDBJ whole genome shotgun (WGS) entry which is preliminary data.</text>
</comment>
<dbReference type="SUPFAM" id="SSF48452">
    <property type="entry name" value="TPR-like"/>
    <property type="match status" value="2"/>
</dbReference>
<evidence type="ECO:0000256" key="4">
    <source>
        <dbReference type="PROSITE-ProRule" id="PRU10141"/>
    </source>
</evidence>
<feature type="repeat" description="TPR" evidence="3">
    <location>
        <begin position="534"/>
        <end position="567"/>
    </location>
</feature>
<dbReference type="Pfam" id="PF00069">
    <property type="entry name" value="Pkinase"/>
    <property type="match status" value="1"/>
</dbReference>
<name>A0A402B5L2_9CHLR</name>
<dbReference type="Gene3D" id="1.25.40.10">
    <property type="entry name" value="Tetratricopeptide repeat domain"/>
    <property type="match status" value="4"/>
</dbReference>